<keyword evidence="1" id="KW-0812">Transmembrane</keyword>
<sequence length="127" mass="14516">MMDHNCAVPCRCQSGSAPYSGSIWLLGVLLIFGPLDADWDLDHGLPWFSGLWVWTRAAAQHPWASVRRMADHKASEAPQSQEPISHNLPFSLLLVQFLWRVLTDTTVLLKPCIYLVFSFYSFYLSFR</sequence>
<dbReference type="Proteomes" id="UP000664940">
    <property type="component" value="Unassembled WGS sequence"/>
</dbReference>
<keyword evidence="1" id="KW-0472">Membrane</keyword>
<dbReference type="EMBL" id="JABVXQ010000006">
    <property type="protein sequence ID" value="KAF6104082.1"/>
    <property type="molecule type" value="Genomic_DNA"/>
</dbReference>
<organism evidence="2 3">
    <name type="scientific">Phyllostomus discolor</name>
    <name type="common">pale spear-nosed bat</name>
    <dbReference type="NCBI Taxonomy" id="89673"/>
    <lineage>
        <taxon>Eukaryota</taxon>
        <taxon>Metazoa</taxon>
        <taxon>Chordata</taxon>
        <taxon>Craniata</taxon>
        <taxon>Vertebrata</taxon>
        <taxon>Euteleostomi</taxon>
        <taxon>Mammalia</taxon>
        <taxon>Eutheria</taxon>
        <taxon>Laurasiatheria</taxon>
        <taxon>Chiroptera</taxon>
        <taxon>Yangochiroptera</taxon>
        <taxon>Phyllostomidae</taxon>
        <taxon>Phyllostominae</taxon>
        <taxon>Phyllostomus</taxon>
    </lineage>
</organism>
<dbReference type="AlphaFoldDB" id="A0A833ZW46"/>
<accession>A0A833ZW46</accession>
<evidence type="ECO:0000313" key="2">
    <source>
        <dbReference type="EMBL" id="KAF6104082.1"/>
    </source>
</evidence>
<comment type="caution">
    <text evidence="2">The sequence shown here is derived from an EMBL/GenBank/DDBJ whole genome shotgun (WGS) entry which is preliminary data.</text>
</comment>
<evidence type="ECO:0000313" key="3">
    <source>
        <dbReference type="Proteomes" id="UP000664940"/>
    </source>
</evidence>
<proteinExistence type="predicted"/>
<name>A0A833ZW46_9CHIR</name>
<gene>
    <name evidence="2" type="ORF">HJG60_011131</name>
</gene>
<reference evidence="2 3" key="1">
    <citation type="journal article" date="2020" name="Nature">
        <title>Six reference-quality genomes reveal evolution of bat adaptations.</title>
        <authorList>
            <person name="Jebb D."/>
            <person name="Huang Z."/>
            <person name="Pippel M."/>
            <person name="Hughes G.M."/>
            <person name="Lavrichenko K."/>
            <person name="Devanna P."/>
            <person name="Winkler S."/>
            <person name="Jermiin L.S."/>
            <person name="Skirmuntt E.C."/>
            <person name="Katzourakis A."/>
            <person name="Burkitt-Gray L."/>
            <person name="Ray D.A."/>
            <person name="Sullivan K.A.M."/>
            <person name="Roscito J.G."/>
            <person name="Kirilenko B.M."/>
            <person name="Davalos L.M."/>
            <person name="Corthals A.P."/>
            <person name="Power M.L."/>
            <person name="Jones G."/>
            <person name="Ransome R.D."/>
            <person name="Dechmann D.K.N."/>
            <person name="Locatelli A.G."/>
            <person name="Puechmaille S.J."/>
            <person name="Fedrigo O."/>
            <person name="Jarvis E.D."/>
            <person name="Hiller M."/>
            <person name="Vernes S.C."/>
            <person name="Myers E.W."/>
            <person name="Teeling E.C."/>
        </authorList>
    </citation>
    <scope>NUCLEOTIDE SEQUENCE [LARGE SCALE GENOMIC DNA]</scope>
    <source>
        <strain evidence="2">Bat1K_MPI-CBG_1</strain>
    </source>
</reference>
<feature type="transmembrane region" description="Helical" evidence="1">
    <location>
        <begin position="108"/>
        <end position="126"/>
    </location>
</feature>
<evidence type="ECO:0000256" key="1">
    <source>
        <dbReference type="SAM" id="Phobius"/>
    </source>
</evidence>
<protein>
    <submittedName>
        <fullName evidence="2">Uncharacterized protein</fullName>
    </submittedName>
</protein>
<keyword evidence="1" id="KW-1133">Transmembrane helix</keyword>